<dbReference type="SMART" id="SM00389">
    <property type="entry name" value="HOX"/>
    <property type="match status" value="1"/>
</dbReference>
<dbReference type="Pfam" id="PF00046">
    <property type="entry name" value="Homeodomain"/>
    <property type="match status" value="1"/>
</dbReference>
<reference evidence="7" key="1">
    <citation type="submission" date="2013-03" db="EMBL/GenBank/DDBJ databases">
        <title>The Genome Sequence of Anopheles epiroticus epiroticus2.</title>
        <authorList>
            <consortium name="The Broad Institute Genomics Platform"/>
            <person name="Neafsey D.E."/>
            <person name="Howell P."/>
            <person name="Walker B."/>
            <person name="Young S.K."/>
            <person name="Zeng Q."/>
            <person name="Gargeya S."/>
            <person name="Fitzgerald M."/>
            <person name="Haas B."/>
            <person name="Abouelleil A."/>
            <person name="Allen A.W."/>
            <person name="Alvarado L."/>
            <person name="Arachchi H.M."/>
            <person name="Berlin A.M."/>
            <person name="Chapman S.B."/>
            <person name="Gainer-Dewar J."/>
            <person name="Goldberg J."/>
            <person name="Griggs A."/>
            <person name="Gujja S."/>
            <person name="Hansen M."/>
            <person name="Howarth C."/>
            <person name="Imamovic A."/>
            <person name="Ireland A."/>
            <person name="Larimer J."/>
            <person name="McCowan C."/>
            <person name="Murphy C."/>
            <person name="Pearson M."/>
            <person name="Poon T.W."/>
            <person name="Priest M."/>
            <person name="Roberts A."/>
            <person name="Saif S."/>
            <person name="Shea T."/>
            <person name="Sisk P."/>
            <person name="Sykes S."/>
            <person name="Wortman J."/>
            <person name="Nusbaum C."/>
            <person name="Birren B."/>
        </authorList>
    </citation>
    <scope>NUCLEOTIDE SEQUENCE [LARGE SCALE GENOMIC DNA]</scope>
    <source>
        <strain evidence="7">Epiroticus2</strain>
    </source>
</reference>
<dbReference type="GO" id="GO:0000981">
    <property type="term" value="F:DNA-binding transcription factor activity, RNA polymerase II-specific"/>
    <property type="evidence" value="ECO:0007669"/>
    <property type="project" value="TreeGrafter"/>
</dbReference>
<feature type="compositionally biased region" description="Low complexity" evidence="4">
    <location>
        <begin position="333"/>
        <end position="347"/>
    </location>
</feature>
<evidence type="ECO:0000256" key="1">
    <source>
        <dbReference type="ARBA" id="ARBA00004123"/>
    </source>
</evidence>
<dbReference type="InterPro" id="IPR009057">
    <property type="entry name" value="Homeodomain-like_sf"/>
</dbReference>
<sequence length="527" mass="57361">MEQLAHFVTKSFDFNNSRVLDLLNMTATAGPIVHTDYGTRTGSDSDLLSNTSSSLGGDLEDEIHSHSLEVSHHHRVGHALHPLRPAGEEEKRYEPANEDEETIDIEITDLSYSNAPSGGGLVASEDDAQSAGGHSGHHPPSHTSHTLQPTVVLSASGDEPSSDQNTIERSLLLLTGPNNNNNNNNEKGATNRNEISVIRKFDNKKVRQEERSVSDRAGGEKEEGASKESGKRVASNGSDVSGKGNEKSISKRHVPRNWLIADLVDEKKEDKTKDDVALNLVRSESDISAPKPTHGYDPVGLQVVRPKPASELLKQSVDLINNHHYPGVGTIGGSTHTHSSTVVTGTDGESDTEARIAPRQSLSPEQDDPSSSADGTRSDSAPPPAADDRLKHTAESTHVANGHGPLSALTNNKQRRSRTNFTLEQLNELERLFEETHYPDAFMREELSQRLGLSEARVQVSIKIHRTSGWLVVAVAKSLRQIDTRITVAVTGYDYLKRGFWPVFATDVRYGVDWREGPVGQPVSGLS</sequence>
<evidence type="ECO:0000256" key="2">
    <source>
        <dbReference type="PROSITE-ProRule" id="PRU00108"/>
    </source>
</evidence>
<feature type="compositionally biased region" description="Basic and acidic residues" evidence="4">
    <location>
        <begin position="86"/>
        <end position="95"/>
    </location>
</feature>
<proteinExistence type="predicted"/>
<protein>
    <recommendedName>
        <fullName evidence="5">Homeobox domain-containing protein</fullName>
    </recommendedName>
</protein>
<keyword evidence="2 3" id="KW-0238">DNA-binding</keyword>
<feature type="domain" description="Homeobox" evidence="5">
    <location>
        <begin position="412"/>
        <end position="466"/>
    </location>
</feature>
<dbReference type="STRING" id="199890.A0A182PVI0"/>
<dbReference type="InterPro" id="IPR052631">
    <property type="entry name" value="Paired_homeobox_Bicoid"/>
</dbReference>
<accession>A0A182PVI0</accession>
<feature type="compositionally biased region" description="Basic and acidic residues" evidence="4">
    <location>
        <begin position="386"/>
        <end position="395"/>
    </location>
</feature>
<keyword evidence="2 3" id="KW-0539">Nucleus</keyword>
<dbReference type="SUPFAM" id="SSF46689">
    <property type="entry name" value="Homeodomain-like"/>
    <property type="match status" value="1"/>
</dbReference>
<dbReference type="Gene3D" id="1.10.10.60">
    <property type="entry name" value="Homeodomain-like"/>
    <property type="match status" value="1"/>
</dbReference>
<dbReference type="GO" id="GO:1990837">
    <property type="term" value="F:sequence-specific double-stranded DNA binding"/>
    <property type="evidence" value="ECO:0007669"/>
    <property type="project" value="TreeGrafter"/>
</dbReference>
<dbReference type="CDD" id="cd00086">
    <property type="entry name" value="homeodomain"/>
    <property type="match status" value="1"/>
</dbReference>
<dbReference type="EnsemblMetazoa" id="AEPI010967-RA">
    <property type="protein sequence ID" value="AEPI010967-PA"/>
    <property type="gene ID" value="AEPI010967"/>
</dbReference>
<dbReference type="VEuPathDB" id="VectorBase:AEPI010967"/>
<feature type="DNA-binding region" description="Homeobox" evidence="2">
    <location>
        <begin position="414"/>
        <end position="467"/>
    </location>
</feature>
<organism evidence="6 7">
    <name type="scientific">Anopheles epiroticus</name>
    <dbReference type="NCBI Taxonomy" id="199890"/>
    <lineage>
        <taxon>Eukaryota</taxon>
        <taxon>Metazoa</taxon>
        <taxon>Ecdysozoa</taxon>
        <taxon>Arthropoda</taxon>
        <taxon>Hexapoda</taxon>
        <taxon>Insecta</taxon>
        <taxon>Pterygota</taxon>
        <taxon>Neoptera</taxon>
        <taxon>Endopterygota</taxon>
        <taxon>Diptera</taxon>
        <taxon>Nematocera</taxon>
        <taxon>Culicoidea</taxon>
        <taxon>Culicidae</taxon>
        <taxon>Anophelinae</taxon>
        <taxon>Anopheles</taxon>
    </lineage>
</organism>
<feature type="region of interest" description="Disordered" evidence="4">
    <location>
        <begin position="174"/>
        <end position="250"/>
    </location>
</feature>
<keyword evidence="7" id="KW-1185">Reference proteome</keyword>
<dbReference type="InterPro" id="IPR001356">
    <property type="entry name" value="HD"/>
</dbReference>
<evidence type="ECO:0000256" key="4">
    <source>
        <dbReference type="SAM" id="MobiDB-lite"/>
    </source>
</evidence>
<name>A0A182PVI0_9DIPT</name>
<evidence type="ECO:0000256" key="3">
    <source>
        <dbReference type="RuleBase" id="RU000682"/>
    </source>
</evidence>
<keyword evidence="2 3" id="KW-0371">Homeobox</keyword>
<feature type="compositionally biased region" description="Basic and acidic residues" evidence="4">
    <location>
        <begin position="197"/>
        <end position="231"/>
    </location>
</feature>
<dbReference type="PANTHER" id="PTHR46255:SF3">
    <property type="entry name" value="HOMEOBOX DOMAIN-CONTAINING PROTEIN"/>
    <property type="match status" value="1"/>
</dbReference>
<dbReference type="GO" id="GO:0005634">
    <property type="term" value="C:nucleus"/>
    <property type="evidence" value="ECO:0007669"/>
    <property type="project" value="UniProtKB-SubCell"/>
</dbReference>
<evidence type="ECO:0000313" key="7">
    <source>
        <dbReference type="Proteomes" id="UP000075885"/>
    </source>
</evidence>
<feature type="compositionally biased region" description="Acidic residues" evidence="4">
    <location>
        <begin position="96"/>
        <end position="107"/>
    </location>
</feature>
<dbReference type="AlphaFoldDB" id="A0A182PVI0"/>
<dbReference type="Proteomes" id="UP000075885">
    <property type="component" value="Unassembled WGS sequence"/>
</dbReference>
<dbReference type="PROSITE" id="PS50071">
    <property type="entry name" value="HOMEOBOX_2"/>
    <property type="match status" value="1"/>
</dbReference>
<feature type="region of interest" description="Disordered" evidence="4">
    <location>
        <begin position="75"/>
        <end position="146"/>
    </location>
</feature>
<feature type="region of interest" description="Disordered" evidence="4">
    <location>
        <begin position="327"/>
        <end position="417"/>
    </location>
</feature>
<evidence type="ECO:0000259" key="5">
    <source>
        <dbReference type="PROSITE" id="PS50071"/>
    </source>
</evidence>
<reference evidence="6" key="2">
    <citation type="submission" date="2020-05" db="UniProtKB">
        <authorList>
            <consortium name="EnsemblMetazoa"/>
        </authorList>
    </citation>
    <scope>IDENTIFICATION</scope>
    <source>
        <strain evidence="6">Epiroticus2</strain>
    </source>
</reference>
<feature type="compositionally biased region" description="Polar residues" evidence="4">
    <location>
        <begin position="360"/>
        <end position="379"/>
    </location>
</feature>
<dbReference type="PANTHER" id="PTHR46255">
    <property type="entry name" value="SHORT STATURE HOMEOBOX"/>
    <property type="match status" value="1"/>
</dbReference>
<evidence type="ECO:0000313" key="6">
    <source>
        <dbReference type="EnsemblMetazoa" id="AEPI010967-PA"/>
    </source>
</evidence>
<comment type="subcellular location">
    <subcellularLocation>
        <location evidence="1 2 3">Nucleus</location>
    </subcellularLocation>
</comment>